<dbReference type="GO" id="GO:0046872">
    <property type="term" value="F:metal ion binding"/>
    <property type="evidence" value="ECO:0007669"/>
    <property type="project" value="UniProtKB-UniRule"/>
</dbReference>
<dbReference type="Gene3D" id="1.10.420.10">
    <property type="entry name" value="Peroxidase, domain 2"/>
    <property type="match status" value="1"/>
</dbReference>
<keyword evidence="8" id="KW-0809">Transit peptide</keyword>
<evidence type="ECO:0000256" key="7">
    <source>
        <dbReference type="ARBA" id="ARBA00022723"/>
    </source>
</evidence>
<sequence length="364" mass="39916">MAFASVLRAATPRLAARAAPQLARTSARRAFASEASSAPKGNNGGSNNGLLFGLLGAGALGGGLYLYTRDSSDNRSVKDAAGPQQIDYQKVYNAVADILEDENYDDGSYGPVLVRLAWHASGTYDKESGNGGSNGATMRFAPEANHGANAGLEHARNRLEIVKKKFPEITYSDLWTLAGVCAIQEMGGPYIPWRAGRKDGNVENCTPDGRLPDADKGADHIRKIFYRMGFNDQEIVALSGAHALGRCHVDRSGFDGPWQYAPTTFSNEYFRLLEDEKWQERKWKGPPQFENKSDKSLMMLRTDMALMTDKGFRPYTDKYARDEDAFFSDFSKAFSKLIHLGVPTAQLSEPIPLKKLEDQAPASA</sequence>
<dbReference type="PANTHER" id="PTHR31356">
    <property type="entry name" value="THYLAKOID LUMENAL 29 KDA PROTEIN, CHLOROPLASTIC-RELATED"/>
    <property type="match status" value="1"/>
</dbReference>
<keyword evidence="10" id="KW-0408">Iron</keyword>
<dbReference type="InterPro" id="IPR010255">
    <property type="entry name" value="Haem_peroxidase_sf"/>
</dbReference>
<evidence type="ECO:0000256" key="6">
    <source>
        <dbReference type="ARBA" id="ARBA00022617"/>
    </source>
</evidence>
<evidence type="ECO:0000256" key="10">
    <source>
        <dbReference type="ARBA" id="ARBA00023004"/>
    </source>
</evidence>
<dbReference type="PRINTS" id="PR00458">
    <property type="entry name" value="PEROXIDASE"/>
</dbReference>
<dbReference type="InterPro" id="IPR019794">
    <property type="entry name" value="Peroxidases_AS"/>
</dbReference>
<dbReference type="GO" id="GO:0020037">
    <property type="term" value="F:heme binding"/>
    <property type="evidence" value="ECO:0007669"/>
    <property type="project" value="UniProtKB-UniRule"/>
</dbReference>
<comment type="function">
    <text evidence="1">Destroys radicals which are normally produced within the cells and which are toxic to biological systems.</text>
</comment>
<accession>A0A511KC87</accession>
<evidence type="ECO:0000313" key="16">
    <source>
        <dbReference type="Proteomes" id="UP000321518"/>
    </source>
</evidence>
<keyword evidence="6" id="KW-0349">Heme</keyword>
<dbReference type="GO" id="GO:0004130">
    <property type="term" value="F:cytochrome-c peroxidase activity"/>
    <property type="evidence" value="ECO:0007669"/>
    <property type="project" value="UniProtKB-EC"/>
</dbReference>
<dbReference type="FunFam" id="1.10.420.10:FF:000009">
    <property type="entry name" value="Ascorbate peroxidase"/>
    <property type="match status" value="1"/>
</dbReference>
<dbReference type="Proteomes" id="UP000321518">
    <property type="component" value="Unassembled WGS sequence"/>
</dbReference>
<dbReference type="GO" id="GO:0042744">
    <property type="term" value="P:hydrogen peroxide catabolic process"/>
    <property type="evidence" value="ECO:0007669"/>
    <property type="project" value="TreeGrafter"/>
</dbReference>
<dbReference type="InterPro" id="IPR019793">
    <property type="entry name" value="Peroxidases_heam-ligand_BS"/>
</dbReference>
<keyword evidence="9 13" id="KW-0560">Oxidoreductase</keyword>
<comment type="similarity">
    <text evidence="4">Belongs to the peroxidase family. Cytochrome c peroxidase subfamily.</text>
</comment>
<dbReference type="AlphaFoldDB" id="A0A511KC87"/>
<dbReference type="SUPFAM" id="SSF48113">
    <property type="entry name" value="Heme-dependent peroxidases"/>
    <property type="match status" value="1"/>
</dbReference>
<keyword evidence="11" id="KW-0496">Mitochondrion</keyword>
<evidence type="ECO:0000256" key="2">
    <source>
        <dbReference type="ARBA" id="ARBA00004305"/>
    </source>
</evidence>
<comment type="catalytic activity">
    <reaction evidence="12">
        <text>2 Fe(II)-[cytochrome c] + H2O2 + 2 H(+) = 2 Fe(III)-[cytochrome c] + 2 H2O</text>
        <dbReference type="Rhea" id="RHEA:16581"/>
        <dbReference type="Rhea" id="RHEA-COMP:10350"/>
        <dbReference type="Rhea" id="RHEA-COMP:14399"/>
        <dbReference type="ChEBI" id="CHEBI:15377"/>
        <dbReference type="ChEBI" id="CHEBI:15378"/>
        <dbReference type="ChEBI" id="CHEBI:16240"/>
        <dbReference type="ChEBI" id="CHEBI:29033"/>
        <dbReference type="ChEBI" id="CHEBI:29034"/>
        <dbReference type="EC" id="1.11.1.5"/>
    </reaction>
</comment>
<comment type="caution">
    <text evidence="15">The sequence shown here is derived from an EMBL/GenBank/DDBJ whole genome shotgun (WGS) entry which is preliminary data.</text>
</comment>
<keyword evidence="5 13" id="KW-0575">Peroxidase</keyword>
<evidence type="ECO:0000259" key="14">
    <source>
        <dbReference type="PROSITE" id="PS50873"/>
    </source>
</evidence>
<gene>
    <name evidence="15" type="ORF">Rt10032_c04g2007</name>
</gene>
<dbReference type="PANTHER" id="PTHR31356:SF58">
    <property type="entry name" value="CYTOCHROME C PEROXIDASE, MITOCHONDRIAL"/>
    <property type="match status" value="1"/>
</dbReference>
<feature type="domain" description="Plant heme peroxidase family profile" evidence="14">
    <location>
        <begin position="152"/>
        <end position="349"/>
    </location>
</feature>
<dbReference type="GO" id="GO:0005758">
    <property type="term" value="C:mitochondrial intermembrane space"/>
    <property type="evidence" value="ECO:0007669"/>
    <property type="project" value="UniProtKB-SubCell"/>
</dbReference>
<dbReference type="EC" id="1.11.1.-" evidence="13"/>
<dbReference type="PROSITE" id="PS00435">
    <property type="entry name" value="PEROXIDASE_1"/>
    <property type="match status" value="1"/>
</dbReference>
<dbReference type="InterPro" id="IPR044831">
    <property type="entry name" value="Ccp1-like"/>
</dbReference>
<evidence type="ECO:0000256" key="5">
    <source>
        <dbReference type="ARBA" id="ARBA00022559"/>
    </source>
</evidence>
<protein>
    <recommendedName>
        <fullName evidence="13">Peroxidase</fullName>
        <ecNumber evidence="13">1.11.1.-</ecNumber>
    </recommendedName>
</protein>
<evidence type="ECO:0000256" key="3">
    <source>
        <dbReference type="ARBA" id="ARBA00004569"/>
    </source>
</evidence>
<name>A0A511KC87_RHOTO</name>
<evidence type="ECO:0000256" key="13">
    <source>
        <dbReference type="RuleBase" id="RU363051"/>
    </source>
</evidence>
<dbReference type="PROSITE" id="PS50873">
    <property type="entry name" value="PEROXIDASE_4"/>
    <property type="match status" value="1"/>
</dbReference>
<organism evidence="15 16">
    <name type="scientific">Rhodotorula toruloides</name>
    <name type="common">Yeast</name>
    <name type="synonym">Rhodosporidium toruloides</name>
    <dbReference type="NCBI Taxonomy" id="5286"/>
    <lineage>
        <taxon>Eukaryota</taxon>
        <taxon>Fungi</taxon>
        <taxon>Dikarya</taxon>
        <taxon>Basidiomycota</taxon>
        <taxon>Pucciniomycotina</taxon>
        <taxon>Microbotryomycetes</taxon>
        <taxon>Sporidiobolales</taxon>
        <taxon>Sporidiobolaceae</taxon>
        <taxon>Rhodotorula</taxon>
    </lineage>
</organism>
<evidence type="ECO:0000256" key="4">
    <source>
        <dbReference type="ARBA" id="ARBA00005997"/>
    </source>
</evidence>
<dbReference type="EMBL" id="BJWK01000004">
    <property type="protein sequence ID" value="GEM07990.1"/>
    <property type="molecule type" value="Genomic_DNA"/>
</dbReference>
<evidence type="ECO:0000256" key="11">
    <source>
        <dbReference type="ARBA" id="ARBA00023128"/>
    </source>
</evidence>
<dbReference type="GO" id="GO:0034599">
    <property type="term" value="P:cellular response to oxidative stress"/>
    <property type="evidence" value="ECO:0007669"/>
    <property type="project" value="InterPro"/>
</dbReference>
<dbReference type="Gene3D" id="1.10.520.10">
    <property type="match status" value="1"/>
</dbReference>
<dbReference type="GO" id="GO:0000302">
    <property type="term" value="P:response to reactive oxygen species"/>
    <property type="evidence" value="ECO:0007669"/>
    <property type="project" value="TreeGrafter"/>
</dbReference>
<keyword evidence="7" id="KW-0479">Metal-binding</keyword>
<dbReference type="PROSITE" id="PS00436">
    <property type="entry name" value="PEROXIDASE_2"/>
    <property type="match status" value="1"/>
</dbReference>
<proteinExistence type="inferred from homology"/>
<dbReference type="Pfam" id="PF00141">
    <property type="entry name" value="peroxidase"/>
    <property type="match status" value="1"/>
</dbReference>
<evidence type="ECO:0000313" key="15">
    <source>
        <dbReference type="EMBL" id="GEM07990.1"/>
    </source>
</evidence>
<dbReference type="PRINTS" id="PR00459">
    <property type="entry name" value="ASPEROXIDASE"/>
</dbReference>
<reference evidence="15 16" key="1">
    <citation type="submission" date="2019-07" db="EMBL/GenBank/DDBJ databases">
        <title>Rhodotorula toruloides NBRC10032 genome sequencing.</title>
        <authorList>
            <person name="Shida Y."/>
            <person name="Takaku H."/>
            <person name="Ogasawara W."/>
            <person name="Mori K."/>
        </authorList>
    </citation>
    <scope>NUCLEOTIDE SEQUENCE [LARGE SCALE GENOMIC DNA]</scope>
    <source>
        <strain evidence="15 16">NBRC10032</strain>
    </source>
</reference>
<dbReference type="InterPro" id="IPR002016">
    <property type="entry name" value="Haem_peroxidase"/>
</dbReference>
<dbReference type="CDD" id="cd00691">
    <property type="entry name" value="ascorbate_peroxidase"/>
    <property type="match status" value="1"/>
</dbReference>
<evidence type="ECO:0000256" key="9">
    <source>
        <dbReference type="ARBA" id="ARBA00023002"/>
    </source>
</evidence>
<evidence type="ECO:0000256" key="8">
    <source>
        <dbReference type="ARBA" id="ARBA00022946"/>
    </source>
</evidence>
<evidence type="ECO:0000256" key="1">
    <source>
        <dbReference type="ARBA" id="ARBA00003917"/>
    </source>
</evidence>
<dbReference type="InterPro" id="IPR002207">
    <property type="entry name" value="Peroxidase_I"/>
</dbReference>
<comment type="subcellular location">
    <subcellularLocation>
        <location evidence="3">Mitochondrion intermembrane space</location>
    </subcellularLocation>
    <subcellularLocation>
        <location evidence="2">Mitochondrion matrix</location>
    </subcellularLocation>
</comment>
<dbReference type="OrthoDB" id="2859658at2759"/>
<dbReference type="FunFam" id="1.10.520.10:FF:000005">
    <property type="entry name" value="Cytochrome c peroxidase"/>
    <property type="match status" value="1"/>
</dbReference>
<evidence type="ECO:0000256" key="12">
    <source>
        <dbReference type="ARBA" id="ARBA00049265"/>
    </source>
</evidence>
<dbReference type="GO" id="GO:0005759">
    <property type="term" value="C:mitochondrial matrix"/>
    <property type="evidence" value="ECO:0007669"/>
    <property type="project" value="UniProtKB-SubCell"/>
</dbReference>